<gene>
    <name evidence="5" type="primary">naa20</name>
    <name evidence="4" type="ORF">SJAG_01826</name>
</gene>
<dbReference type="InterPro" id="IPR016181">
    <property type="entry name" value="Acyl_CoA_acyltransferase"/>
</dbReference>
<dbReference type="OMA" id="EQHPSMR"/>
<dbReference type="InterPro" id="IPR000182">
    <property type="entry name" value="GNAT_dom"/>
</dbReference>
<dbReference type="GO" id="GO:0032956">
    <property type="term" value="P:regulation of actin cytoskeleton organization"/>
    <property type="evidence" value="ECO:0000318"/>
    <property type="project" value="GO_Central"/>
</dbReference>
<sequence length="230" mass="26424">MPFNAVSDITRSIAPHYIPFRPPRARVRSLSLALVLASQFSATKTSSMSDTRRFKATDLFEFNNINLDSLTETFNISFYLSYMSRWPNLCVMVNEDRQTPDHPSPMGYIMGKSEGKDKDWHTHVTAITVAPSCRQLGIARKLMDYLERAGDADKAYFVDLFVRPSNLLAVNMYKRLGYSVYRRVLGYYSNPHGPDEDSFDMRKALSRDVNQQSIRKNGEQFTCKPEDTMF</sequence>
<reference evidence="4 6" key="1">
    <citation type="journal article" date="2011" name="Science">
        <title>Comparative functional genomics of the fission yeasts.</title>
        <authorList>
            <person name="Rhind N."/>
            <person name="Chen Z."/>
            <person name="Yassour M."/>
            <person name="Thompson D.A."/>
            <person name="Haas B.J."/>
            <person name="Habib N."/>
            <person name="Wapinski I."/>
            <person name="Roy S."/>
            <person name="Lin M.F."/>
            <person name="Heiman D.I."/>
            <person name="Young S.K."/>
            <person name="Furuya K."/>
            <person name="Guo Y."/>
            <person name="Pidoux A."/>
            <person name="Chen H.M."/>
            <person name="Robbertse B."/>
            <person name="Goldberg J.M."/>
            <person name="Aoki K."/>
            <person name="Bayne E.H."/>
            <person name="Berlin A.M."/>
            <person name="Desjardins C.A."/>
            <person name="Dobbs E."/>
            <person name="Dukaj L."/>
            <person name="Fan L."/>
            <person name="FitzGerald M.G."/>
            <person name="French C."/>
            <person name="Gujja S."/>
            <person name="Hansen K."/>
            <person name="Keifenheim D."/>
            <person name="Levin J.Z."/>
            <person name="Mosher R.A."/>
            <person name="Mueller C.A."/>
            <person name="Pfiffner J."/>
            <person name="Priest M."/>
            <person name="Russ C."/>
            <person name="Smialowska A."/>
            <person name="Swoboda P."/>
            <person name="Sykes S.M."/>
            <person name="Vaughn M."/>
            <person name="Vengrova S."/>
            <person name="Yoder R."/>
            <person name="Zeng Q."/>
            <person name="Allshire R."/>
            <person name="Baulcombe D."/>
            <person name="Birren B.W."/>
            <person name="Brown W."/>
            <person name="Ekwall K."/>
            <person name="Kellis M."/>
            <person name="Leatherwood J."/>
            <person name="Levin H."/>
            <person name="Margalit H."/>
            <person name="Martienssen R."/>
            <person name="Nieduszynski C.A."/>
            <person name="Spatafora J.W."/>
            <person name="Friedman N."/>
            <person name="Dalgaard J.Z."/>
            <person name="Baumann P."/>
            <person name="Niki H."/>
            <person name="Regev A."/>
            <person name="Nusbaum C."/>
        </authorList>
    </citation>
    <scope>NUCLEOTIDE SEQUENCE [LARGE SCALE GENOMIC DNA]</scope>
    <source>
        <strain evidence="6">yFS275 / FY16936</strain>
    </source>
</reference>
<dbReference type="CDD" id="cd04301">
    <property type="entry name" value="NAT_SF"/>
    <property type="match status" value="1"/>
</dbReference>
<name>B6JZ03_SCHJY</name>
<dbReference type="JaponicusDB" id="SJAG_01826">
    <property type="gene designation" value="naa20"/>
</dbReference>
<dbReference type="Proteomes" id="UP000001744">
    <property type="component" value="Unassembled WGS sequence"/>
</dbReference>
<dbReference type="eggNOG" id="KOG3234">
    <property type="taxonomic scope" value="Eukaryota"/>
</dbReference>
<dbReference type="InterPro" id="IPR051646">
    <property type="entry name" value="NatB_acetyltransferase_subunit"/>
</dbReference>
<dbReference type="STRING" id="402676.B6JZ03"/>
<dbReference type="RefSeq" id="XP_002173064.2">
    <property type="nucleotide sequence ID" value="XM_002173028.2"/>
</dbReference>
<keyword evidence="2" id="KW-0012">Acyltransferase</keyword>
<evidence type="ECO:0000313" key="6">
    <source>
        <dbReference type="Proteomes" id="UP000001744"/>
    </source>
</evidence>
<dbReference type="HOGENOM" id="CLU_013985_7_1_1"/>
<protein>
    <submittedName>
        <fullName evidence="4">NatB N-acetyltransferase complex catalytic subunit Nat3</fullName>
    </submittedName>
</protein>
<dbReference type="GeneID" id="7048253"/>
<dbReference type="EMBL" id="KE651168">
    <property type="protein sequence ID" value="EEB06771.2"/>
    <property type="molecule type" value="Genomic_DNA"/>
</dbReference>
<evidence type="ECO:0000313" key="4">
    <source>
        <dbReference type="EMBL" id="EEB06771.2"/>
    </source>
</evidence>
<dbReference type="OrthoDB" id="10264728at2759"/>
<dbReference type="GO" id="GO:0031416">
    <property type="term" value="C:NatB complex"/>
    <property type="evidence" value="ECO:0000318"/>
    <property type="project" value="GO_Central"/>
</dbReference>
<dbReference type="PROSITE" id="PS51186">
    <property type="entry name" value="GNAT"/>
    <property type="match status" value="1"/>
</dbReference>
<dbReference type="GO" id="GO:0004596">
    <property type="term" value="F:protein-N-terminal amino-acid acetyltransferase activity"/>
    <property type="evidence" value="ECO:0000318"/>
    <property type="project" value="GO_Central"/>
</dbReference>
<dbReference type="Pfam" id="PF00583">
    <property type="entry name" value="Acetyltransf_1"/>
    <property type="match status" value="1"/>
</dbReference>
<evidence type="ECO:0000256" key="2">
    <source>
        <dbReference type="ARBA" id="ARBA00023315"/>
    </source>
</evidence>
<evidence type="ECO:0000313" key="5">
    <source>
        <dbReference type="JaponicusDB" id="SJAG_01826"/>
    </source>
</evidence>
<keyword evidence="6" id="KW-1185">Reference proteome</keyword>
<evidence type="ECO:0000259" key="3">
    <source>
        <dbReference type="PROSITE" id="PS51186"/>
    </source>
</evidence>
<feature type="domain" description="N-acetyltransferase" evidence="3">
    <location>
        <begin position="49"/>
        <end position="206"/>
    </location>
</feature>
<organism evidence="4 6">
    <name type="scientific">Schizosaccharomyces japonicus (strain yFS275 / FY16936)</name>
    <name type="common">Fission yeast</name>
    <dbReference type="NCBI Taxonomy" id="402676"/>
    <lineage>
        <taxon>Eukaryota</taxon>
        <taxon>Fungi</taxon>
        <taxon>Dikarya</taxon>
        <taxon>Ascomycota</taxon>
        <taxon>Taphrinomycotina</taxon>
        <taxon>Schizosaccharomycetes</taxon>
        <taxon>Schizosaccharomycetales</taxon>
        <taxon>Schizosaccharomycetaceae</taxon>
        <taxon>Schizosaccharomyces</taxon>
    </lineage>
</organism>
<dbReference type="AlphaFoldDB" id="B6JZ03"/>
<dbReference type="Gene3D" id="3.40.630.30">
    <property type="match status" value="1"/>
</dbReference>
<dbReference type="PANTHER" id="PTHR45910:SF1">
    <property type="entry name" value="N-ALPHA-ACETYLTRANSFERASE 20"/>
    <property type="match status" value="1"/>
</dbReference>
<dbReference type="SUPFAM" id="SSF55729">
    <property type="entry name" value="Acyl-CoA N-acyltransferases (Nat)"/>
    <property type="match status" value="1"/>
</dbReference>
<dbReference type="VEuPathDB" id="FungiDB:SJAG_01826"/>
<accession>B6JZ03</accession>
<dbReference type="PANTHER" id="PTHR45910">
    <property type="entry name" value="N-ALPHA-ACETYLTRANSFERASE 20"/>
    <property type="match status" value="1"/>
</dbReference>
<keyword evidence="1" id="KW-0808">Transferase</keyword>
<evidence type="ECO:0000256" key="1">
    <source>
        <dbReference type="ARBA" id="ARBA00022679"/>
    </source>
</evidence>
<proteinExistence type="predicted"/>